<dbReference type="InterPro" id="IPR020846">
    <property type="entry name" value="MFS_dom"/>
</dbReference>
<gene>
    <name evidence="8" type="ORF">UFOPK1811_00891</name>
    <name evidence="9" type="ORF">UFOPK2360_00782</name>
    <name evidence="10" type="ORF">UFOPK2922_00098</name>
    <name evidence="11" type="ORF">UFOPK3306_01287</name>
</gene>
<dbReference type="EMBL" id="CAEZZS010000002">
    <property type="protein sequence ID" value="CAB4767112.1"/>
    <property type="molecule type" value="Genomic_DNA"/>
</dbReference>
<evidence type="ECO:0000256" key="2">
    <source>
        <dbReference type="ARBA" id="ARBA00022475"/>
    </source>
</evidence>
<accession>A0A6J7E6E8</accession>
<keyword evidence="2" id="KW-1003">Cell membrane</keyword>
<keyword evidence="4 6" id="KW-1133">Transmembrane helix</keyword>
<dbReference type="GO" id="GO:0005886">
    <property type="term" value="C:plasma membrane"/>
    <property type="evidence" value="ECO:0007669"/>
    <property type="project" value="UniProtKB-SubCell"/>
</dbReference>
<dbReference type="PANTHER" id="PTHR23513">
    <property type="entry name" value="INTEGRAL MEMBRANE EFFLUX PROTEIN-RELATED"/>
    <property type="match status" value="1"/>
</dbReference>
<feature type="domain" description="Major facilitator superfamily (MFS) profile" evidence="7">
    <location>
        <begin position="182"/>
        <end position="428"/>
    </location>
</feature>
<dbReference type="PROSITE" id="PS50850">
    <property type="entry name" value="MFS"/>
    <property type="match status" value="1"/>
</dbReference>
<protein>
    <submittedName>
        <fullName evidence="11">Unannotated protein</fullName>
    </submittedName>
</protein>
<dbReference type="GO" id="GO:0022857">
    <property type="term" value="F:transmembrane transporter activity"/>
    <property type="evidence" value="ECO:0007669"/>
    <property type="project" value="InterPro"/>
</dbReference>
<name>A0A6J7E6E8_9ZZZZ</name>
<feature type="transmembrane region" description="Helical" evidence="6">
    <location>
        <begin position="109"/>
        <end position="127"/>
    </location>
</feature>
<sequence>MPKAHRLLSENRLWRLIAIRWSAQLTDGLYQSALASYVLFSPERQASATAAAIAFTTVLLPYSLIGPFVGTILDKYSRRQILFFANLARTITLMIVAAAILLNATGFELTLIVLISFGINRLILAGLSASLPRVVKREILVAANALTVTGGTIAIVLGGGIGIGLRNIFESQNGADQVDAALVLFGALGYFISALFSLRLRKDELGPTKGEISAANKNWKDGFSQMREGFVYLKSNKDSGIGICAVAIQRGGLTALTLMALILERNAFHSPNNPDAGLSGFAKAITIAGIGIMLGAVISPAAVRRFGRHRWMRIAMLIASFGPMIFVFSQSEIAMIAMGFVSGFGGQGVKVTNDALVQEKISDDYRGRVFAVYDVVVNAAIVSGSLIAAAVMPKTGLGITLPLIITTLYLGAALALRKNWFKDSIKSL</sequence>
<feature type="transmembrane region" description="Helical" evidence="6">
    <location>
        <begin position="282"/>
        <end position="303"/>
    </location>
</feature>
<evidence type="ECO:0000256" key="3">
    <source>
        <dbReference type="ARBA" id="ARBA00022692"/>
    </source>
</evidence>
<feature type="transmembrane region" description="Helical" evidence="6">
    <location>
        <begin position="81"/>
        <end position="103"/>
    </location>
</feature>
<keyword evidence="3 6" id="KW-0812">Transmembrane</keyword>
<dbReference type="EMBL" id="CAEZXH010000041">
    <property type="protein sequence ID" value="CAB4684572.1"/>
    <property type="molecule type" value="Genomic_DNA"/>
</dbReference>
<proteinExistence type="predicted"/>
<dbReference type="InterPro" id="IPR011701">
    <property type="entry name" value="MFS"/>
</dbReference>
<comment type="subcellular location">
    <subcellularLocation>
        <location evidence="1">Cell membrane</location>
        <topology evidence="1">Multi-pass membrane protein</topology>
    </subcellularLocation>
</comment>
<dbReference type="Gene3D" id="1.20.1250.20">
    <property type="entry name" value="MFS general substrate transporter like domains"/>
    <property type="match status" value="1"/>
</dbReference>
<feature type="transmembrane region" description="Helical" evidence="6">
    <location>
        <begin position="139"/>
        <end position="161"/>
    </location>
</feature>
<dbReference type="PANTHER" id="PTHR23513:SF17">
    <property type="entry name" value="MEMBRANE PROTEIN"/>
    <property type="match status" value="1"/>
</dbReference>
<reference evidence="11" key="1">
    <citation type="submission" date="2020-05" db="EMBL/GenBank/DDBJ databases">
        <authorList>
            <person name="Chiriac C."/>
            <person name="Salcher M."/>
            <person name="Ghai R."/>
            <person name="Kavagutti S V."/>
        </authorList>
    </citation>
    <scope>NUCLEOTIDE SEQUENCE</scope>
</reference>
<feature type="transmembrane region" description="Helical" evidence="6">
    <location>
        <begin position="240"/>
        <end position="262"/>
    </location>
</feature>
<dbReference type="CDD" id="cd06173">
    <property type="entry name" value="MFS_MefA_like"/>
    <property type="match status" value="1"/>
</dbReference>
<evidence type="ECO:0000313" key="10">
    <source>
        <dbReference type="EMBL" id="CAB4767112.1"/>
    </source>
</evidence>
<dbReference type="InterPro" id="IPR036259">
    <property type="entry name" value="MFS_trans_sf"/>
</dbReference>
<organism evidence="11">
    <name type="scientific">freshwater metagenome</name>
    <dbReference type="NCBI Taxonomy" id="449393"/>
    <lineage>
        <taxon>unclassified sequences</taxon>
        <taxon>metagenomes</taxon>
        <taxon>ecological metagenomes</taxon>
    </lineage>
</organism>
<feature type="transmembrane region" description="Helical" evidence="6">
    <location>
        <begin position="333"/>
        <end position="349"/>
    </location>
</feature>
<feature type="transmembrane region" description="Helical" evidence="6">
    <location>
        <begin position="181"/>
        <end position="200"/>
    </location>
</feature>
<dbReference type="EMBL" id="CAFBLI010000145">
    <property type="protein sequence ID" value="CAB4877648.1"/>
    <property type="molecule type" value="Genomic_DNA"/>
</dbReference>
<feature type="transmembrane region" description="Helical" evidence="6">
    <location>
        <begin position="310"/>
        <end position="327"/>
    </location>
</feature>
<dbReference type="Pfam" id="PF07690">
    <property type="entry name" value="MFS_1"/>
    <property type="match status" value="1"/>
</dbReference>
<evidence type="ECO:0000313" key="11">
    <source>
        <dbReference type="EMBL" id="CAB4877648.1"/>
    </source>
</evidence>
<evidence type="ECO:0000313" key="8">
    <source>
        <dbReference type="EMBL" id="CAB4602254.1"/>
    </source>
</evidence>
<feature type="transmembrane region" description="Helical" evidence="6">
    <location>
        <begin position="46"/>
        <end position="69"/>
    </location>
</feature>
<feature type="transmembrane region" description="Helical" evidence="6">
    <location>
        <begin position="397"/>
        <end position="416"/>
    </location>
</feature>
<feature type="transmembrane region" description="Helical" evidence="6">
    <location>
        <begin position="370"/>
        <end position="391"/>
    </location>
</feature>
<evidence type="ECO:0000259" key="7">
    <source>
        <dbReference type="PROSITE" id="PS50850"/>
    </source>
</evidence>
<evidence type="ECO:0000256" key="5">
    <source>
        <dbReference type="ARBA" id="ARBA00023136"/>
    </source>
</evidence>
<evidence type="ECO:0000256" key="1">
    <source>
        <dbReference type="ARBA" id="ARBA00004651"/>
    </source>
</evidence>
<dbReference type="AlphaFoldDB" id="A0A6J7E6E8"/>
<dbReference type="SUPFAM" id="SSF103473">
    <property type="entry name" value="MFS general substrate transporter"/>
    <property type="match status" value="1"/>
</dbReference>
<evidence type="ECO:0000256" key="6">
    <source>
        <dbReference type="SAM" id="Phobius"/>
    </source>
</evidence>
<keyword evidence="5 6" id="KW-0472">Membrane</keyword>
<evidence type="ECO:0000256" key="4">
    <source>
        <dbReference type="ARBA" id="ARBA00022989"/>
    </source>
</evidence>
<dbReference type="EMBL" id="CAEZUJ010000032">
    <property type="protein sequence ID" value="CAB4602254.1"/>
    <property type="molecule type" value="Genomic_DNA"/>
</dbReference>
<evidence type="ECO:0000313" key="9">
    <source>
        <dbReference type="EMBL" id="CAB4684572.1"/>
    </source>
</evidence>